<reference evidence="1 2" key="1">
    <citation type="submission" date="2022-05" db="EMBL/GenBank/DDBJ databases">
        <authorList>
            <consortium name="Genoscope - CEA"/>
            <person name="William W."/>
        </authorList>
    </citation>
    <scope>NUCLEOTIDE SEQUENCE [LARGE SCALE GENOMIC DNA]</scope>
</reference>
<gene>
    <name evidence="1" type="ORF">PMEA_00035603</name>
</gene>
<feature type="non-terminal residue" evidence="1">
    <location>
        <position position="257"/>
    </location>
</feature>
<proteinExistence type="predicted"/>
<dbReference type="PANTHER" id="PTHR26392:SF92">
    <property type="entry name" value="PROTEIN KINASE DOMAIN-CONTAINING PROTEIN"/>
    <property type="match status" value="1"/>
</dbReference>
<protein>
    <submittedName>
        <fullName evidence="1">Uncharacterized protein</fullName>
    </submittedName>
</protein>
<evidence type="ECO:0000313" key="2">
    <source>
        <dbReference type="Proteomes" id="UP001159428"/>
    </source>
</evidence>
<comment type="caution">
    <text evidence="1">The sequence shown here is derived from an EMBL/GenBank/DDBJ whole genome shotgun (WGS) entry which is preliminary data.</text>
</comment>
<keyword evidence="2" id="KW-1185">Reference proteome</keyword>
<accession>A0AAU9Y0A0</accession>
<dbReference type="EMBL" id="CALNXJ010000092">
    <property type="protein sequence ID" value="CAH3163348.1"/>
    <property type="molecule type" value="Genomic_DNA"/>
</dbReference>
<organism evidence="1 2">
    <name type="scientific">Pocillopora meandrina</name>
    <dbReference type="NCBI Taxonomy" id="46732"/>
    <lineage>
        <taxon>Eukaryota</taxon>
        <taxon>Metazoa</taxon>
        <taxon>Cnidaria</taxon>
        <taxon>Anthozoa</taxon>
        <taxon>Hexacorallia</taxon>
        <taxon>Scleractinia</taxon>
        <taxon>Astrocoeniina</taxon>
        <taxon>Pocilloporidae</taxon>
        <taxon>Pocillopora</taxon>
    </lineage>
</organism>
<evidence type="ECO:0000313" key="1">
    <source>
        <dbReference type="EMBL" id="CAH3163348.1"/>
    </source>
</evidence>
<sequence>MQNLSIPIKGCKNIEDMKERILAHLSSRKDNRLACNEAFKVISEAQSMDKKKSLALLDYYAKVEREIQGLDATFLDLLKTSEGDFLSKIKTRIKRMQDRDYVLLIAAKAAAFEALKPLVEAQLELAVNTLNDLQARIPMLVESDVRLCQQLIEEAQSKRDSEARYKPCRDKCERLRVELTLFGSMEIRFMRLSWDDLSWDVSEDVYLKRPIEPGLYHGHISKGRCSLSGQVTFKVYRELLTSSNIIECLAEEGILRY</sequence>
<dbReference type="PANTHER" id="PTHR26392">
    <property type="entry name" value="MITOGEN-ACTIVATED PROTEIN KINASE KINASE KINASE 7-RELATED"/>
    <property type="match status" value="1"/>
</dbReference>
<name>A0AAU9Y0A0_9CNID</name>
<dbReference type="AlphaFoldDB" id="A0AAU9Y0A0"/>
<dbReference type="Proteomes" id="UP001159428">
    <property type="component" value="Unassembled WGS sequence"/>
</dbReference>